<dbReference type="CTD" id="20203293"/>
<dbReference type="EnsemblMetazoa" id="HelroT170625">
    <property type="protein sequence ID" value="HelroP170625"/>
    <property type="gene ID" value="HelroG170625"/>
</dbReference>
<name>T1F394_HELRO</name>
<feature type="compositionally biased region" description="Basic residues" evidence="1">
    <location>
        <begin position="328"/>
        <end position="338"/>
    </location>
</feature>
<dbReference type="GeneID" id="20203293"/>
<feature type="compositionally biased region" description="Low complexity" evidence="1">
    <location>
        <begin position="345"/>
        <end position="354"/>
    </location>
</feature>
<dbReference type="HOGENOM" id="CLU_551275_0_0_1"/>
<keyword evidence="4" id="KW-1185">Reference proteome</keyword>
<evidence type="ECO:0000313" key="3">
    <source>
        <dbReference type="EnsemblMetazoa" id="HelroP170625"/>
    </source>
</evidence>
<proteinExistence type="predicted"/>
<accession>T1F394</accession>
<feature type="compositionally biased region" description="Low complexity" evidence="1">
    <location>
        <begin position="380"/>
        <end position="397"/>
    </location>
</feature>
<feature type="compositionally biased region" description="Low complexity" evidence="1">
    <location>
        <begin position="420"/>
        <end position="442"/>
    </location>
</feature>
<reference evidence="3" key="3">
    <citation type="submission" date="2015-06" db="UniProtKB">
        <authorList>
            <consortium name="EnsemblMetazoa"/>
        </authorList>
    </citation>
    <scope>IDENTIFICATION</scope>
</reference>
<dbReference type="EMBL" id="AMQM01003615">
    <property type="status" value="NOT_ANNOTATED_CDS"/>
    <property type="molecule type" value="Genomic_DNA"/>
</dbReference>
<gene>
    <name evidence="3" type="primary">20203293</name>
    <name evidence="2" type="ORF">HELRODRAFT_170625</name>
</gene>
<dbReference type="Proteomes" id="UP000015101">
    <property type="component" value="Unassembled WGS sequence"/>
</dbReference>
<evidence type="ECO:0000313" key="2">
    <source>
        <dbReference type="EMBL" id="ESO07296.1"/>
    </source>
</evidence>
<feature type="region of interest" description="Disordered" evidence="1">
    <location>
        <begin position="380"/>
        <end position="447"/>
    </location>
</feature>
<dbReference type="AlphaFoldDB" id="T1F394"/>
<evidence type="ECO:0000313" key="4">
    <source>
        <dbReference type="Proteomes" id="UP000015101"/>
    </source>
</evidence>
<organism evidence="3 4">
    <name type="scientific">Helobdella robusta</name>
    <name type="common">Californian leech</name>
    <dbReference type="NCBI Taxonomy" id="6412"/>
    <lineage>
        <taxon>Eukaryota</taxon>
        <taxon>Metazoa</taxon>
        <taxon>Spiralia</taxon>
        <taxon>Lophotrochozoa</taxon>
        <taxon>Annelida</taxon>
        <taxon>Clitellata</taxon>
        <taxon>Hirudinea</taxon>
        <taxon>Rhynchobdellida</taxon>
        <taxon>Glossiphoniidae</taxon>
        <taxon>Helobdella</taxon>
    </lineage>
</organism>
<sequence length="495" mass="57771">MTHSGNLVIVRIYGILDRNTFDVVLHKDADVDELIRRIKDVIKVDDVSLKILYPQEDVYYNGDGAIKNCFRDGHVCPFFFDKNEIDRKLTINLSNVYLPPQAVSQTTMKKFSLNTKMEPFRGESLSKMCFPKEDLTETSADAEVVDSVDEEKCYEDGEDHIDSLIFSGPPVVHVIIQDDRIIEVGQYSCSREAQDGKFNLAFYTAPSPDDDDDDLRRRRNDEISLNLTNLKKNLPITLVNQTSLMPKPFAIFNNEISHFRGFSLKSQNQQIIPDPEHVVVSSESRKQKLDNLLIEHQQEVDRLNEHKEQHIKQSQTQKSNMVTGVQHGPKKITLKRNTRQTLASTRLQRQKTQQQQQQTQQQQQQTHQQQQQTHQQRQQQLQLQQRQQRQQQQRQQQETNVFHHSHYHPLTAYPAPPISHPHQTQQQQQLHQQQTTTFPHQPHANRTSSFKYGITHALAKFHAIKEVQRQQDKKFSTAETVRFFGTYRPVNFYHN</sequence>
<feature type="region of interest" description="Disordered" evidence="1">
    <location>
        <begin position="305"/>
        <end position="354"/>
    </location>
</feature>
<evidence type="ECO:0000256" key="1">
    <source>
        <dbReference type="SAM" id="MobiDB-lite"/>
    </source>
</evidence>
<dbReference type="RefSeq" id="XP_009014674.1">
    <property type="nucleotide sequence ID" value="XM_009016426.1"/>
</dbReference>
<dbReference type="EMBL" id="KB096222">
    <property type="protein sequence ID" value="ESO07296.1"/>
    <property type="molecule type" value="Genomic_DNA"/>
</dbReference>
<dbReference type="InParanoid" id="T1F394"/>
<dbReference type="KEGG" id="hro:HELRODRAFT_170625"/>
<protein>
    <submittedName>
        <fullName evidence="2 3">Uncharacterized protein</fullName>
    </submittedName>
</protein>
<reference evidence="2 4" key="2">
    <citation type="journal article" date="2013" name="Nature">
        <title>Insights into bilaterian evolution from three spiralian genomes.</title>
        <authorList>
            <person name="Simakov O."/>
            <person name="Marletaz F."/>
            <person name="Cho S.J."/>
            <person name="Edsinger-Gonzales E."/>
            <person name="Havlak P."/>
            <person name="Hellsten U."/>
            <person name="Kuo D.H."/>
            <person name="Larsson T."/>
            <person name="Lv J."/>
            <person name="Arendt D."/>
            <person name="Savage R."/>
            <person name="Osoegawa K."/>
            <person name="de Jong P."/>
            <person name="Grimwood J."/>
            <person name="Chapman J.A."/>
            <person name="Shapiro H."/>
            <person name="Aerts A."/>
            <person name="Otillar R.P."/>
            <person name="Terry A.Y."/>
            <person name="Boore J.L."/>
            <person name="Grigoriev I.V."/>
            <person name="Lindberg D.R."/>
            <person name="Seaver E.C."/>
            <person name="Weisblat D.A."/>
            <person name="Putnam N.H."/>
            <person name="Rokhsar D.S."/>
        </authorList>
    </citation>
    <scope>NUCLEOTIDE SEQUENCE</scope>
</reference>
<reference evidence="4" key="1">
    <citation type="submission" date="2012-12" db="EMBL/GenBank/DDBJ databases">
        <authorList>
            <person name="Hellsten U."/>
            <person name="Grimwood J."/>
            <person name="Chapman J.A."/>
            <person name="Shapiro H."/>
            <person name="Aerts A."/>
            <person name="Otillar R.P."/>
            <person name="Terry A.Y."/>
            <person name="Boore J.L."/>
            <person name="Simakov O."/>
            <person name="Marletaz F."/>
            <person name="Cho S.-J."/>
            <person name="Edsinger-Gonzales E."/>
            <person name="Havlak P."/>
            <person name="Kuo D.-H."/>
            <person name="Larsson T."/>
            <person name="Lv J."/>
            <person name="Arendt D."/>
            <person name="Savage R."/>
            <person name="Osoegawa K."/>
            <person name="de Jong P."/>
            <person name="Lindberg D.R."/>
            <person name="Seaver E.C."/>
            <person name="Weisblat D.A."/>
            <person name="Putnam N.H."/>
            <person name="Grigoriev I.V."/>
            <person name="Rokhsar D.S."/>
        </authorList>
    </citation>
    <scope>NUCLEOTIDE SEQUENCE</scope>
</reference>
<feature type="compositionally biased region" description="Polar residues" evidence="1">
    <location>
        <begin position="312"/>
        <end position="323"/>
    </location>
</feature>